<dbReference type="GeneID" id="107458226"/>
<dbReference type="PANTHER" id="PTHR33116:SF86">
    <property type="entry name" value="REVERSE TRANSCRIPTASE DOMAIN-CONTAINING PROTEIN"/>
    <property type="match status" value="1"/>
</dbReference>
<feature type="domain" description="Reverse transcriptase" evidence="2">
    <location>
        <begin position="88"/>
        <end position="370"/>
    </location>
</feature>
<organism evidence="3 4">
    <name type="scientific">Arachis duranensis</name>
    <name type="common">Wild peanut</name>
    <dbReference type="NCBI Taxonomy" id="130453"/>
    <lineage>
        <taxon>Eukaryota</taxon>
        <taxon>Viridiplantae</taxon>
        <taxon>Streptophyta</taxon>
        <taxon>Embryophyta</taxon>
        <taxon>Tracheophyta</taxon>
        <taxon>Spermatophyta</taxon>
        <taxon>Magnoliopsida</taxon>
        <taxon>eudicotyledons</taxon>
        <taxon>Gunneridae</taxon>
        <taxon>Pentapetalae</taxon>
        <taxon>rosids</taxon>
        <taxon>fabids</taxon>
        <taxon>Fabales</taxon>
        <taxon>Fabaceae</taxon>
        <taxon>Papilionoideae</taxon>
        <taxon>50 kb inversion clade</taxon>
        <taxon>dalbergioids sensu lato</taxon>
        <taxon>Dalbergieae</taxon>
        <taxon>Pterocarpus clade</taxon>
        <taxon>Arachis</taxon>
    </lineage>
</organism>
<dbReference type="InterPro" id="IPR002156">
    <property type="entry name" value="RNaseH_domain"/>
</dbReference>
<evidence type="ECO:0000313" key="3">
    <source>
        <dbReference type="Proteomes" id="UP000515211"/>
    </source>
</evidence>
<dbReference type="InterPro" id="IPR044730">
    <property type="entry name" value="RNase_H-like_dom_plant"/>
</dbReference>
<reference evidence="4" key="2">
    <citation type="submission" date="2025-08" db="UniProtKB">
        <authorList>
            <consortium name="RefSeq"/>
        </authorList>
    </citation>
    <scope>IDENTIFICATION</scope>
    <source>
        <tissue evidence="4">Whole plant</tissue>
    </source>
</reference>
<feature type="compositionally biased region" description="Acidic residues" evidence="1">
    <location>
        <begin position="941"/>
        <end position="954"/>
    </location>
</feature>
<dbReference type="CDD" id="cd06222">
    <property type="entry name" value="RNase_H_like"/>
    <property type="match status" value="1"/>
</dbReference>
<dbReference type="InterPro" id="IPR036397">
    <property type="entry name" value="RNaseH_sf"/>
</dbReference>
<dbReference type="InterPro" id="IPR043502">
    <property type="entry name" value="DNA/RNA_pol_sf"/>
</dbReference>
<dbReference type="InterPro" id="IPR012337">
    <property type="entry name" value="RNaseH-like_sf"/>
</dbReference>
<name>A0A6P4BKF5_ARADU</name>
<evidence type="ECO:0000259" key="2">
    <source>
        <dbReference type="PROSITE" id="PS50878"/>
    </source>
</evidence>
<sequence>MRIVERHYTKLFTSEGDRNLEDCVRDIPRRVTREMNKELMAKVNDEEIREAVFSMGGLKALEPDGLNGLFFQQHWEILNKEVCGVVKQIFEEGLIPGDLGETTVVLVPKVSQPESLNQLRPINCCNFAYKIVTRVLVGRLRKVLDQIISPVQSAFVKGRLIQDNIVIVQEAFHTLNRKGNSGSKDLAMKLDMNKAYDRLEWKFLQKVMEELGFSNEWVRLVMSCVKSATYRFKINGKLSNKITPQRGLRQGDPLSPYLFILAAESFTNLMEKARRDKLISGIRLAPSAPVITHLLFADGCIIFAGAEEEEMYQLIQILNKYTEVSGQRINTEKSGLIFGSQVSIQRRVNIEEITGMAAWEDLGRYLGLPARWGRSKNRALEWIKEKILDKMQGWKDKLLNQAGKEILIKAVIQAIPAFAMNVIKFPKSFCKGIEAAIARFWWANNGKEKSIHWKSWTKLTKCKTNGGLGFKDLECQNIAHLAKQAWRLLKEEEAIWARILKAIYYPNCSLWEAGEGRNASWIWKSLLEGRDFLRRKGKWSVGSGMEIDIWGDNWVAGRDLITRTPISLINKKDNLIWPYRVDGQYSVKSGYRAVKEEKDAKEETKFNKASSSQNFREVWVTIWRLLVPQKIKMFLWKAVERILPVNINLYKRKCTDKPTAYNVTSFEKWMMETVQKIKSWTGKDQEKILCNLGCVCWCIWKARNQYIFQQTKINLEQVTINAEHLAAEFHNATKGSSTSQNPRTDMIGDRKRITWRPPPQNRLKVNTDAAFHRDTGKAASAVVIRNWQGKIITGTTSKFTTNSALAAEAQAYREALILIKNLQIENCIIETDCLPLVQAIKARMPMAEADAILRDILQLLEEAPDVGATWTPREGKIEARQLAAMAVKNDLRSQWTFNTPNPVRNTIRIEARFAMLQHNQRAQNPAKGVPIPTNQQRNQTEEELPEGVDMEDRDMQEAEGGAQHRPMASHAPTEERSNPIGEAWRLDRGGSAEVPCFMQIASRQTITAAKTGQMDVPRRTHHQRLHYRAIEENGRCGRTQKDTLQIGPEDTKREGCFRRQIHATSRSGKGASGGNIKR</sequence>
<dbReference type="SUPFAM" id="SSF53098">
    <property type="entry name" value="Ribonuclease H-like"/>
    <property type="match status" value="1"/>
</dbReference>
<dbReference type="CDD" id="cd01650">
    <property type="entry name" value="RT_nLTR_like"/>
    <property type="match status" value="1"/>
</dbReference>
<dbReference type="SUPFAM" id="SSF56672">
    <property type="entry name" value="DNA/RNA polymerases"/>
    <property type="match status" value="1"/>
</dbReference>
<protein>
    <submittedName>
        <fullName evidence="4">Uncharacterized protein LOC107458226</fullName>
    </submittedName>
</protein>
<dbReference type="InterPro" id="IPR000477">
    <property type="entry name" value="RT_dom"/>
</dbReference>
<dbReference type="Gene3D" id="3.30.420.10">
    <property type="entry name" value="Ribonuclease H-like superfamily/Ribonuclease H"/>
    <property type="match status" value="1"/>
</dbReference>
<accession>A0A6P4BKF5</accession>
<dbReference type="RefSeq" id="XP_015931910.1">
    <property type="nucleotide sequence ID" value="XM_016076424.1"/>
</dbReference>
<dbReference type="Pfam" id="PF00078">
    <property type="entry name" value="RVT_1"/>
    <property type="match status" value="1"/>
</dbReference>
<dbReference type="Proteomes" id="UP000515211">
    <property type="component" value="Chromosome 7"/>
</dbReference>
<dbReference type="AlphaFoldDB" id="A0A6P4BKF5"/>
<dbReference type="Pfam" id="PF13456">
    <property type="entry name" value="RVT_3"/>
    <property type="match status" value="1"/>
</dbReference>
<dbReference type="KEGG" id="adu:107458226"/>
<feature type="region of interest" description="Disordered" evidence="1">
    <location>
        <begin position="921"/>
        <end position="979"/>
    </location>
</feature>
<gene>
    <name evidence="4" type="primary">LOC107458226</name>
</gene>
<dbReference type="GO" id="GO:0003676">
    <property type="term" value="F:nucleic acid binding"/>
    <property type="evidence" value="ECO:0007669"/>
    <property type="project" value="InterPro"/>
</dbReference>
<evidence type="ECO:0000256" key="1">
    <source>
        <dbReference type="SAM" id="MobiDB-lite"/>
    </source>
</evidence>
<keyword evidence="3" id="KW-1185">Reference proteome</keyword>
<proteinExistence type="predicted"/>
<evidence type="ECO:0000313" key="4">
    <source>
        <dbReference type="RefSeq" id="XP_015931910.1"/>
    </source>
</evidence>
<dbReference type="GO" id="GO:0004523">
    <property type="term" value="F:RNA-DNA hybrid ribonuclease activity"/>
    <property type="evidence" value="ECO:0007669"/>
    <property type="project" value="InterPro"/>
</dbReference>
<dbReference type="PANTHER" id="PTHR33116">
    <property type="entry name" value="REVERSE TRANSCRIPTASE ZINC-BINDING DOMAIN-CONTAINING PROTEIN-RELATED-RELATED"/>
    <property type="match status" value="1"/>
</dbReference>
<reference evidence="3" key="1">
    <citation type="journal article" date="2016" name="Nat. Genet.">
        <title>The genome sequences of Arachis duranensis and Arachis ipaensis, the diploid ancestors of cultivated peanut.</title>
        <authorList>
            <person name="Bertioli D.J."/>
            <person name="Cannon S.B."/>
            <person name="Froenicke L."/>
            <person name="Huang G."/>
            <person name="Farmer A.D."/>
            <person name="Cannon E.K."/>
            <person name="Liu X."/>
            <person name="Gao D."/>
            <person name="Clevenger J."/>
            <person name="Dash S."/>
            <person name="Ren L."/>
            <person name="Moretzsohn M.C."/>
            <person name="Shirasawa K."/>
            <person name="Huang W."/>
            <person name="Vidigal B."/>
            <person name="Abernathy B."/>
            <person name="Chu Y."/>
            <person name="Niederhuth C.E."/>
            <person name="Umale P."/>
            <person name="Araujo A.C."/>
            <person name="Kozik A."/>
            <person name="Kim K.D."/>
            <person name="Burow M.D."/>
            <person name="Varshney R.K."/>
            <person name="Wang X."/>
            <person name="Zhang X."/>
            <person name="Barkley N."/>
            <person name="Guimaraes P.M."/>
            <person name="Isobe S."/>
            <person name="Guo B."/>
            <person name="Liao B."/>
            <person name="Stalker H.T."/>
            <person name="Schmitz R.J."/>
            <person name="Scheffler B.E."/>
            <person name="Leal-Bertioli S.C."/>
            <person name="Xun X."/>
            <person name="Jackson S.A."/>
            <person name="Michelmore R."/>
            <person name="Ozias-Akins P."/>
        </authorList>
    </citation>
    <scope>NUCLEOTIDE SEQUENCE [LARGE SCALE GENOMIC DNA]</scope>
    <source>
        <strain evidence="3">cv. V14167</strain>
    </source>
</reference>
<dbReference type="PROSITE" id="PS50878">
    <property type="entry name" value="RT_POL"/>
    <property type="match status" value="1"/>
</dbReference>